<sequence>MGLIGRSGSGKTTLLDVLANRGLRGGARASGTLLIKGNVAASVDPARISEAVRYCQQVELLPENLTVMEFLAFHVAIRSLNFDPAAARLQARAHAPNFGLGNLVDKPISMLSGGQKKRVAVAMEMIKPSLLCIFDEPFSGLDSNTTFQLFRNVKASLRRNGSASIMTLHTVTPQVFDELDLVMMLHGGRQVFFGSPEQAAGYCASELGRPIPPGWTASDHFLKAVYDLEEAKPGHAAECSATWKDRLDRTAAASADAEALPCQKVSARRQFQLLLRRELMQELPVVLSLHQLAQYAAISLIVGWLYFGVASGTKQRDLRESVSLCFYTTTLWTFTPLYGAIMRTRLRLHRVDAELKKGILTVGPFAAATSVVDVVLHSIWPTLYGVVVFAMTDSGQDPVSFFNMVVLVVLCAVTYQSLGVLISVLLPDVDAAMALATAFAQTTLVAGGFYRTMPHSIAWYGSVSVTTYAFRGLLRASLSWMNTYECHPNVMGDTRAGQSSCFIEMSGIIDDLRLRGIEVATSPVDATPLLEQTVLVLFLVFSRILAYFVLRWRLRRSYTNWS</sequence>
<dbReference type="Pfam" id="PF00005">
    <property type="entry name" value="ABC_tran"/>
    <property type="match status" value="1"/>
</dbReference>
<evidence type="ECO:0000256" key="8">
    <source>
        <dbReference type="SAM" id="Phobius"/>
    </source>
</evidence>
<evidence type="ECO:0000256" key="1">
    <source>
        <dbReference type="ARBA" id="ARBA00004141"/>
    </source>
</evidence>
<evidence type="ECO:0000256" key="3">
    <source>
        <dbReference type="ARBA" id="ARBA00022692"/>
    </source>
</evidence>
<dbReference type="PROSITE" id="PS50893">
    <property type="entry name" value="ABC_TRANSPORTER_2"/>
    <property type="match status" value="1"/>
</dbReference>
<evidence type="ECO:0000256" key="4">
    <source>
        <dbReference type="ARBA" id="ARBA00022741"/>
    </source>
</evidence>
<keyword evidence="7 8" id="KW-0472">Membrane</keyword>
<comment type="caution">
    <text evidence="10">The sequence shown here is derived from an EMBL/GenBank/DDBJ whole genome shotgun (WGS) entry which is preliminary data.</text>
</comment>
<dbReference type="InterPro" id="IPR027417">
    <property type="entry name" value="P-loop_NTPase"/>
</dbReference>
<keyword evidence="6 8" id="KW-1133">Transmembrane helix</keyword>
<evidence type="ECO:0000256" key="6">
    <source>
        <dbReference type="ARBA" id="ARBA00022989"/>
    </source>
</evidence>
<gene>
    <name evidence="10" type="ORF">PCOR1329_LOCUS18039</name>
</gene>
<dbReference type="PANTHER" id="PTHR48041:SF139">
    <property type="entry name" value="PROTEIN SCARLET"/>
    <property type="match status" value="1"/>
</dbReference>
<evidence type="ECO:0000256" key="5">
    <source>
        <dbReference type="ARBA" id="ARBA00022840"/>
    </source>
</evidence>
<dbReference type="InterPro" id="IPR050352">
    <property type="entry name" value="ABCG_transporters"/>
</dbReference>
<keyword evidence="2" id="KW-0813">Transport</keyword>
<dbReference type="Pfam" id="PF01061">
    <property type="entry name" value="ABC2_membrane"/>
    <property type="match status" value="1"/>
</dbReference>
<dbReference type="InterPro" id="IPR017871">
    <property type="entry name" value="ABC_transporter-like_CS"/>
</dbReference>
<feature type="transmembrane region" description="Helical" evidence="8">
    <location>
        <begin position="431"/>
        <end position="450"/>
    </location>
</feature>
<dbReference type="Proteomes" id="UP001189429">
    <property type="component" value="Unassembled WGS sequence"/>
</dbReference>
<evidence type="ECO:0000256" key="7">
    <source>
        <dbReference type="ARBA" id="ARBA00023136"/>
    </source>
</evidence>
<comment type="subcellular location">
    <subcellularLocation>
        <location evidence="1">Membrane</location>
        <topology evidence="1">Multi-pass membrane protein</topology>
    </subcellularLocation>
</comment>
<keyword evidence="4" id="KW-0547">Nucleotide-binding</keyword>
<dbReference type="SMART" id="SM00382">
    <property type="entry name" value="AAA"/>
    <property type="match status" value="1"/>
</dbReference>
<dbReference type="SUPFAM" id="SSF52540">
    <property type="entry name" value="P-loop containing nucleoside triphosphate hydrolases"/>
    <property type="match status" value="1"/>
</dbReference>
<proteinExistence type="predicted"/>
<evidence type="ECO:0000313" key="10">
    <source>
        <dbReference type="EMBL" id="CAK0814447.1"/>
    </source>
</evidence>
<feature type="transmembrane region" description="Helical" evidence="8">
    <location>
        <begin position="532"/>
        <end position="550"/>
    </location>
</feature>
<dbReference type="Gene3D" id="3.40.50.300">
    <property type="entry name" value="P-loop containing nucleotide triphosphate hydrolases"/>
    <property type="match status" value="1"/>
</dbReference>
<organism evidence="10 11">
    <name type="scientific">Prorocentrum cordatum</name>
    <dbReference type="NCBI Taxonomy" id="2364126"/>
    <lineage>
        <taxon>Eukaryota</taxon>
        <taxon>Sar</taxon>
        <taxon>Alveolata</taxon>
        <taxon>Dinophyceae</taxon>
        <taxon>Prorocentrales</taxon>
        <taxon>Prorocentraceae</taxon>
        <taxon>Prorocentrum</taxon>
    </lineage>
</organism>
<dbReference type="EMBL" id="CAUYUJ010005641">
    <property type="protein sequence ID" value="CAK0814447.1"/>
    <property type="molecule type" value="Genomic_DNA"/>
</dbReference>
<accession>A0ABN9R6I2</accession>
<feature type="transmembrane region" description="Helical" evidence="8">
    <location>
        <begin position="401"/>
        <end position="425"/>
    </location>
</feature>
<dbReference type="PROSITE" id="PS00211">
    <property type="entry name" value="ABC_TRANSPORTER_1"/>
    <property type="match status" value="1"/>
</dbReference>
<keyword evidence="3 8" id="KW-0812">Transmembrane</keyword>
<dbReference type="InterPro" id="IPR003439">
    <property type="entry name" value="ABC_transporter-like_ATP-bd"/>
</dbReference>
<keyword evidence="5" id="KW-0067">ATP-binding</keyword>
<keyword evidence="11" id="KW-1185">Reference proteome</keyword>
<protein>
    <recommendedName>
        <fullName evidence="9">ABC transporter domain-containing protein</fullName>
    </recommendedName>
</protein>
<evidence type="ECO:0000313" key="11">
    <source>
        <dbReference type="Proteomes" id="UP001189429"/>
    </source>
</evidence>
<feature type="transmembrane region" description="Helical" evidence="8">
    <location>
        <begin position="292"/>
        <end position="312"/>
    </location>
</feature>
<feature type="transmembrane region" description="Helical" evidence="8">
    <location>
        <begin position="324"/>
        <end position="342"/>
    </location>
</feature>
<evidence type="ECO:0000259" key="9">
    <source>
        <dbReference type="PROSITE" id="PS50893"/>
    </source>
</evidence>
<feature type="domain" description="ABC transporter" evidence="9">
    <location>
        <begin position="4"/>
        <end position="212"/>
    </location>
</feature>
<dbReference type="InterPro" id="IPR003593">
    <property type="entry name" value="AAA+_ATPase"/>
</dbReference>
<evidence type="ECO:0000256" key="2">
    <source>
        <dbReference type="ARBA" id="ARBA00022448"/>
    </source>
</evidence>
<dbReference type="InterPro" id="IPR013525">
    <property type="entry name" value="ABC2_TM"/>
</dbReference>
<dbReference type="PANTHER" id="PTHR48041">
    <property type="entry name" value="ABC TRANSPORTER G FAMILY MEMBER 28"/>
    <property type="match status" value="1"/>
</dbReference>
<name>A0ABN9R6I2_9DINO</name>
<reference evidence="10" key="1">
    <citation type="submission" date="2023-10" db="EMBL/GenBank/DDBJ databases">
        <authorList>
            <person name="Chen Y."/>
            <person name="Shah S."/>
            <person name="Dougan E. K."/>
            <person name="Thang M."/>
            <person name="Chan C."/>
        </authorList>
    </citation>
    <scope>NUCLEOTIDE SEQUENCE [LARGE SCALE GENOMIC DNA]</scope>
</reference>
<feature type="transmembrane region" description="Helical" evidence="8">
    <location>
        <begin position="362"/>
        <end position="389"/>
    </location>
</feature>
<feature type="transmembrane region" description="Helical" evidence="8">
    <location>
        <begin position="457"/>
        <end position="474"/>
    </location>
</feature>